<organism evidence="10 11">
    <name type="scientific">Crepidotus variabilis</name>
    <dbReference type="NCBI Taxonomy" id="179855"/>
    <lineage>
        <taxon>Eukaryota</taxon>
        <taxon>Fungi</taxon>
        <taxon>Dikarya</taxon>
        <taxon>Basidiomycota</taxon>
        <taxon>Agaricomycotina</taxon>
        <taxon>Agaricomycetes</taxon>
        <taxon>Agaricomycetidae</taxon>
        <taxon>Agaricales</taxon>
        <taxon>Agaricineae</taxon>
        <taxon>Crepidotaceae</taxon>
        <taxon>Crepidotus</taxon>
    </lineage>
</organism>
<dbReference type="SMART" id="SM01415">
    <property type="entry name" value="DUF106"/>
    <property type="match status" value="1"/>
</dbReference>
<dbReference type="InterPro" id="IPR008568">
    <property type="entry name" value="EMC3"/>
</dbReference>
<evidence type="ECO:0000313" key="10">
    <source>
        <dbReference type="EMBL" id="KAF9534805.1"/>
    </source>
</evidence>
<dbReference type="InterPro" id="IPR002809">
    <property type="entry name" value="EMC3/TMCO1"/>
</dbReference>
<comment type="function">
    <text evidence="7">The EMC seems to be required for efficient folding of proteins in the endoplasmic reticulum (ER).</text>
</comment>
<dbReference type="OrthoDB" id="6745403at2759"/>
<feature type="transmembrane region" description="Helical" evidence="9">
    <location>
        <begin position="183"/>
        <end position="201"/>
    </location>
</feature>
<comment type="similarity">
    <text evidence="2 7">Belongs to the EMC3 family.</text>
</comment>
<keyword evidence="5 9" id="KW-1133">Transmembrane helix</keyword>
<evidence type="ECO:0000256" key="4">
    <source>
        <dbReference type="ARBA" id="ARBA00022692"/>
    </source>
</evidence>
<comment type="subcellular location">
    <subcellularLocation>
        <location evidence="1">Membrane</location>
        <topology evidence="1">Multi-pass membrane protein</topology>
    </subcellularLocation>
</comment>
<proteinExistence type="inferred from homology"/>
<name>A0A9P6ETU3_9AGAR</name>
<feature type="region of interest" description="Disordered" evidence="8">
    <location>
        <begin position="96"/>
        <end position="118"/>
    </location>
</feature>
<reference evidence="10" key="1">
    <citation type="submission" date="2020-11" db="EMBL/GenBank/DDBJ databases">
        <authorList>
            <consortium name="DOE Joint Genome Institute"/>
            <person name="Ahrendt S."/>
            <person name="Riley R."/>
            <person name="Andreopoulos W."/>
            <person name="Labutti K."/>
            <person name="Pangilinan J."/>
            <person name="Ruiz-Duenas F.J."/>
            <person name="Barrasa J.M."/>
            <person name="Sanchez-Garcia M."/>
            <person name="Camarero S."/>
            <person name="Miyauchi S."/>
            <person name="Serrano A."/>
            <person name="Linde D."/>
            <person name="Babiker R."/>
            <person name="Drula E."/>
            <person name="Ayuso-Fernandez I."/>
            <person name="Pacheco R."/>
            <person name="Padilla G."/>
            <person name="Ferreira P."/>
            <person name="Barriuso J."/>
            <person name="Kellner H."/>
            <person name="Castanera R."/>
            <person name="Alfaro M."/>
            <person name="Ramirez L."/>
            <person name="Pisabarro A.G."/>
            <person name="Kuo A."/>
            <person name="Tritt A."/>
            <person name="Lipzen A."/>
            <person name="He G."/>
            <person name="Yan M."/>
            <person name="Ng V."/>
            <person name="Cullen D."/>
            <person name="Martin F."/>
            <person name="Rosso M.-N."/>
            <person name="Henrissat B."/>
            <person name="Hibbett D."/>
            <person name="Martinez A.T."/>
            <person name="Grigoriev I.V."/>
        </authorList>
    </citation>
    <scope>NUCLEOTIDE SEQUENCE</scope>
    <source>
        <strain evidence="10">CBS 506.95</strain>
    </source>
</reference>
<dbReference type="PANTHER" id="PTHR13116:SF5">
    <property type="entry name" value="ER MEMBRANE PROTEIN COMPLEX SUBUNIT 3"/>
    <property type="match status" value="1"/>
</dbReference>
<dbReference type="GO" id="GO:0034975">
    <property type="term" value="P:protein folding in endoplasmic reticulum"/>
    <property type="evidence" value="ECO:0007669"/>
    <property type="project" value="TreeGrafter"/>
</dbReference>
<evidence type="ECO:0000256" key="5">
    <source>
        <dbReference type="ARBA" id="ARBA00022989"/>
    </source>
</evidence>
<dbReference type="Pfam" id="PF01956">
    <property type="entry name" value="EMC3_TMCO1"/>
    <property type="match status" value="1"/>
</dbReference>
<evidence type="ECO:0000256" key="2">
    <source>
        <dbReference type="ARBA" id="ARBA00005376"/>
    </source>
</evidence>
<comment type="caution">
    <text evidence="10">The sequence shown here is derived from an EMBL/GenBank/DDBJ whole genome shotgun (WGS) entry which is preliminary data.</text>
</comment>
<evidence type="ECO:0000256" key="1">
    <source>
        <dbReference type="ARBA" id="ARBA00004141"/>
    </source>
</evidence>
<gene>
    <name evidence="10" type="ORF">CPB83DRAFT_780647</name>
</gene>
<dbReference type="PANTHER" id="PTHR13116">
    <property type="entry name" value="ER MEMBRANE PROTEIN COMPLEX SUBUNIT 3"/>
    <property type="match status" value="1"/>
</dbReference>
<sequence>MASNAVSLYLDPQIRDWVLFPITLVMILVGILRHYVVILLQSQPKKLQRGAIREQRALARSNILRATSAYSPIPPPFYTSISTHLSEAFTAGTYLKDGPPKGDGPTSPPNPLSDPGAMDGMMAGMKTQMVMMVPQMVIMGWINFFFQGFVLIKLPFPLTLGFKSMLQRGIETPDMDVRWVSSLSWYFLNFFGLNGLYRLLLGDGNDASSQTMNASPFGGANASANPNPVQDFNKLFKAEKDHLEFSEATYIWVGKDVEDRVLRKYGKLAPLQ</sequence>
<evidence type="ECO:0000256" key="7">
    <source>
        <dbReference type="PIRNR" id="PIRNR010045"/>
    </source>
</evidence>
<accession>A0A9P6ETU3</accession>
<evidence type="ECO:0000256" key="8">
    <source>
        <dbReference type="SAM" id="MobiDB-lite"/>
    </source>
</evidence>
<dbReference type="GO" id="GO:0072546">
    <property type="term" value="C:EMC complex"/>
    <property type="evidence" value="ECO:0007669"/>
    <property type="project" value="TreeGrafter"/>
</dbReference>
<dbReference type="EMBL" id="MU157825">
    <property type="protein sequence ID" value="KAF9534805.1"/>
    <property type="molecule type" value="Genomic_DNA"/>
</dbReference>
<feature type="transmembrane region" description="Helical" evidence="9">
    <location>
        <begin position="130"/>
        <end position="152"/>
    </location>
</feature>
<evidence type="ECO:0000256" key="9">
    <source>
        <dbReference type="SAM" id="Phobius"/>
    </source>
</evidence>
<feature type="transmembrane region" description="Helical" evidence="9">
    <location>
        <begin position="17"/>
        <end position="40"/>
    </location>
</feature>
<dbReference type="AlphaFoldDB" id="A0A9P6ETU3"/>
<evidence type="ECO:0000256" key="3">
    <source>
        <dbReference type="ARBA" id="ARBA00020822"/>
    </source>
</evidence>
<evidence type="ECO:0000313" key="11">
    <source>
        <dbReference type="Proteomes" id="UP000807306"/>
    </source>
</evidence>
<dbReference type="PIRSF" id="PIRSF010045">
    <property type="entry name" value="DUF850_TM_euk"/>
    <property type="match status" value="1"/>
</dbReference>
<keyword evidence="11" id="KW-1185">Reference proteome</keyword>
<evidence type="ECO:0000256" key="6">
    <source>
        <dbReference type="ARBA" id="ARBA00023136"/>
    </source>
</evidence>
<keyword evidence="4 9" id="KW-0812">Transmembrane</keyword>
<protein>
    <recommendedName>
        <fullName evidence="3 7">ER membrane protein complex subunit 3</fullName>
    </recommendedName>
</protein>
<keyword evidence="6 9" id="KW-0472">Membrane</keyword>
<dbReference type="Proteomes" id="UP000807306">
    <property type="component" value="Unassembled WGS sequence"/>
</dbReference>